<dbReference type="EMBL" id="JAHCDA010000001">
    <property type="protein sequence ID" value="MBS7809768.1"/>
    <property type="molecule type" value="Genomic_DNA"/>
</dbReference>
<dbReference type="InterPro" id="IPR013332">
    <property type="entry name" value="KPR_N"/>
</dbReference>
<comment type="caution">
    <text evidence="13">The sequence shown here is derived from an EMBL/GenBank/DDBJ whole genome shotgun (WGS) entry which is preliminary data.</text>
</comment>
<dbReference type="InterPro" id="IPR013328">
    <property type="entry name" value="6PGD_dom2"/>
</dbReference>
<dbReference type="InterPro" id="IPR036291">
    <property type="entry name" value="NAD(P)-bd_dom_sf"/>
</dbReference>
<comment type="similarity">
    <text evidence="2 10">Belongs to the ketopantoate reductase family.</text>
</comment>
<comment type="pathway">
    <text evidence="1 10">Cofactor biosynthesis; (R)-pantothenate biosynthesis; (R)-pantoate from 3-methyl-2-oxobutanoate: step 2/2.</text>
</comment>
<gene>
    <name evidence="13" type="ORF">KHU32_02390</name>
</gene>
<evidence type="ECO:0000256" key="4">
    <source>
        <dbReference type="ARBA" id="ARBA00019465"/>
    </source>
</evidence>
<dbReference type="Proteomes" id="UP000766336">
    <property type="component" value="Unassembled WGS sequence"/>
</dbReference>
<accession>A0ABS5Q8N6</accession>
<evidence type="ECO:0000256" key="6">
    <source>
        <dbReference type="ARBA" id="ARBA00022857"/>
    </source>
</evidence>
<dbReference type="InterPro" id="IPR013752">
    <property type="entry name" value="KPA_reductase"/>
</dbReference>
<evidence type="ECO:0000259" key="11">
    <source>
        <dbReference type="Pfam" id="PF02558"/>
    </source>
</evidence>
<name>A0ABS5Q8N6_9PROT</name>
<evidence type="ECO:0000256" key="3">
    <source>
        <dbReference type="ARBA" id="ARBA00013014"/>
    </source>
</evidence>
<keyword evidence="14" id="KW-1185">Reference proteome</keyword>
<dbReference type="GO" id="GO:0008677">
    <property type="term" value="F:2-dehydropantoate 2-reductase activity"/>
    <property type="evidence" value="ECO:0007669"/>
    <property type="project" value="UniProtKB-EC"/>
</dbReference>
<dbReference type="Gene3D" id="3.40.50.720">
    <property type="entry name" value="NAD(P)-binding Rossmann-like Domain"/>
    <property type="match status" value="1"/>
</dbReference>
<dbReference type="SUPFAM" id="SSF51735">
    <property type="entry name" value="NAD(P)-binding Rossmann-fold domains"/>
    <property type="match status" value="1"/>
</dbReference>
<keyword evidence="6 10" id="KW-0521">NADP</keyword>
<dbReference type="PANTHER" id="PTHR21708:SF26">
    <property type="entry name" value="2-DEHYDROPANTOATE 2-REDUCTASE"/>
    <property type="match status" value="1"/>
</dbReference>
<dbReference type="InterPro" id="IPR051402">
    <property type="entry name" value="KPR-Related"/>
</dbReference>
<evidence type="ECO:0000256" key="7">
    <source>
        <dbReference type="ARBA" id="ARBA00023002"/>
    </source>
</evidence>
<comment type="function">
    <text evidence="10">Catalyzes the NADPH-dependent reduction of ketopantoate into pantoic acid.</text>
</comment>
<dbReference type="InterPro" id="IPR003710">
    <property type="entry name" value="ApbA"/>
</dbReference>
<keyword evidence="5 10" id="KW-0566">Pantothenate biosynthesis</keyword>
<keyword evidence="7 10" id="KW-0560">Oxidoreductase</keyword>
<evidence type="ECO:0000256" key="8">
    <source>
        <dbReference type="ARBA" id="ARBA00032024"/>
    </source>
</evidence>
<feature type="domain" description="Ketopantoate reductase N-terminal" evidence="11">
    <location>
        <begin position="11"/>
        <end position="145"/>
    </location>
</feature>
<dbReference type="Gene3D" id="1.10.1040.10">
    <property type="entry name" value="N-(1-d-carboxylethyl)-l-norvaline Dehydrogenase, domain 2"/>
    <property type="match status" value="1"/>
</dbReference>
<evidence type="ECO:0000313" key="14">
    <source>
        <dbReference type="Proteomes" id="UP000766336"/>
    </source>
</evidence>
<dbReference type="RefSeq" id="WP_213668435.1">
    <property type="nucleotide sequence ID" value="NZ_JAHCDA010000001.1"/>
</dbReference>
<feature type="domain" description="Ketopantoate reductase C-terminal" evidence="12">
    <location>
        <begin position="177"/>
        <end position="298"/>
    </location>
</feature>
<evidence type="ECO:0000313" key="13">
    <source>
        <dbReference type="EMBL" id="MBS7809768.1"/>
    </source>
</evidence>
<organism evidence="13 14">
    <name type="scientific">Roseococcus pinisoli</name>
    <dbReference type="NCBI Taxonomy" id="2835040"/>
    <lineage>
        <taxon>Bacteria</taxon>
        <taxon>Pseudomonadati</taxon>
        <taxon>Pseudomonadota</taxon>
        <taxon>Alphaproteobacteria</taxon>
        <taxon>Acetobacterales</taxon>
        <taxon>Roseomonadaceae</taxon>
        <taxon>Roseococcus</taxon>
    </lineage>
</organism>
<reference evidence="13 14" key="1">
    <citation type="submission" date="2021-05" db="EMBL/GenBank/DDBJ databases">
        <title>Roseococcus sp. XZZS9, whole genome shotgun sequencing project.</title>
        <authorList>
            <person name="Zhao G."/>
            <person name="Shen L."/>
        </authorList>
    </citation>
    <scope>NUCLEOTIDE SEQUENCE [LARGE SCALE GENOMIC DNA]</scope>
    <source>
        <strain evidence="13 14">XZZS9</strain>
    </source>
</reference>
<dbReference type="SUPFAM" id="SSF48179">
    <property type="entry name" value="6-phosphogluconate dehydrogenase C-terminal domain-like"/>
    <property type="match status" value="1"/>
</dbReference>
<dbReference type="Pfam" id="PF08546">
    <property type="entry name" value="ApbA_C"/>
    <property type="match status" value="1"/>
</dbReference>
<sequence length="304" mass="32074">MTAGAPRRPTIAVIGLGAIGGVVAGTLAALERHDVTVCVRSPIERLVVERPQGLVEVQPRVLTRPEEAAPVDWVLLVTKVHQTASVAPWLARLCGPGTRIAAMQNGIGHEAHLAPLVGPATVVPTIVYYNGERLAPDRVRIRPAGGYELAVRDDAGGRAFAELLDGSPMRILRSADFATLAWRKLLLNAVANPVTALTQQRQAVFRRPDIQVLCRSILGEAVAVGLADGAQLAPDEVERIMAALLSYPPEAGTSMYFDRLAGRALEVDALTGAVVACGERHGVPTPVNTALLTLLRAVSDAATG</sequence>
<evidence type="ECO:0000256" key="1">
    <source>
        <dbReference type="ARBA" id="ARBA00004994"/>
    </source>
</evidence>
<proteinExistence type="inferred from homology"/>
<evidence type="ECO:0000256" key="9">
    <source>
        <dbReference type="ARBA" id="ARBA00048793"/>
    </source>
</evidence>
<dbReference type="EC" id="1.1.1.169" evidence="3 10"/>
<evidence type="ECO:0000256" key="5">
    <source>
        <dbReference type="ARBA" id="ARBA00022655"/>
    </source>
</evidence>
<dbReference type="NCBIfam" id="NF005091">
    <property type="entry name" value="PRK06522.2-2"/>
    <property type="match status" value="1"/>
</dbReference>
<dbReference type="Pfam" id="PF02558">
    <property type="entry name" value="ApbA"/>
    <property type="match status" value="1"/>
</dbReference>
<dbReference type="InterPro" id="IPR008927">
    <property type="entry name" value="6-PGluconate_DH-like_C_sf"/>
</dbReference>
<dbReference type="NCBIfam" id="TIGR00745">
    <property type="entry name" value="apbA_panE"/>
    <property type="match status" value="1"/>
</dbReference>
<comment type="catalytic activity">
    <reaction evidence="9 10">
        <text>(R)-pantoate + NADP(+) = 2-dehydropantoate + NADPH + H(+)</text>
        <dbReference type="Rhea" id="RHEA:16233"/>
        <dbReference type="ChEBI" id="CHEBI:11561"/>
        <dbReference type="ChEBI" id="CHEBI:15378"/>
        <dbReference type="ChEBI" id="CHEBI:15980"/>
        <dbReference type="ChEBI" id="CHEBI:57783"/>
        <dbReference type="ChEBI" id="CHEBI:58349"/>
        <dbReference type="EC" id="1.1.1.169"/>
    </reaction>
</comment>
<dbReference type="PANTHER" id="PTHR21708">
    <property type="entry name" value="PROBABLE 2-DEHYDROPANTOATE 2-REDUCTASE"/>
    <property type="match status" value="1"/>
</dbReference>
<protein>
    <recommendedName>
        <fullName evidence="4 10">2-dehydropantoate 2-reductase</fullName>
        <ecNumber evidence="3 10">1.1.1.169</ecNumber>
    </recommendedName>
    <alternativeName>
        <fullName evidence="8 10">Ketopantoate reductase</fullName>
    </alternativeName>
</protein>
<evidence type="ECO:0000259" key="12">
    <source>
        <dbReference type="Pfam" id="PF08546"/>
    </source>
</evidence>
<evidence type="ECO:0000256" key="2">
    <source>
        <dbReference type="ARBA" id="ARBA00007870"/>
    </source>
</evidence>
<evidence type="ECO:0000256" key="10">
    <source>
        <dbReference type="RuleBase" id="RU362068"/>
    </source>
</evidence>